<reference evidence="2 3" key="1">
    <citation type="submission" date="2018-10" db="EMBL/GenBank/DDBJ databases">
        <title>Fifty Aureobasidium pullulans genomes reveal a recombining polyextremotolerant generalist.</title>
        <authorList>
            <person name="Gostincar C."/>
            <person name="Turk M."/>
            <person name="Zajc J."/>
            <person name="Gunde-Cimerman N."/>
        </authorList>
    </citation>
    <scope>NUCLEOTIDE SEQUENCE [LARGE SCALE GENOMIC DNA]</scope>
    <source>
        <strain evidence="2 3">EXF-6604</strain>
    </source>
</reference>
<evidence type="ECO:0000256" key="1">
    <source>
        <dbReference type="SAM" id="MobiDB-lite"/>
    </source>
</evidence>
<protein>
    <submittedName>
        <fullName evidence="2">Uncharacterized protein</fullName>
    </submittedName>
</protein>
<dbReference type="AlphaFoldDB" id="A0A4S9L778"/>
<dbReference type="EMBL" id="QZBD01000192">
    <property type="protein sequence ID" value="THY25026.1"/>
    <property type="molecule type" value="Genomic_DNA"/>
</dbReference>
<feature type="compositionally biased region" description="Polar residues" evidence="1">
    <location>
        <begin position="454"/>
        <end position="476"/>
    </location>
</feature>
<feature type="region of interest" description="Disordered" evidence="1">
    <location>
        <begin position="524"/>
        <end position="575"/>
    </location>
</feature>
<sequence length="575" mass="64550">MSPRLIPDPPALAPPGVHQSDYIARLNRGANRFDVHPYQPGKYTQLELDSEDPIASGRDLKIGPPSQVPDWHPLLHKWGLQVMAAAGFVNSTAYSAPGQFYLPLGRLAKITDDQPIHPVLREDMWHNLLPDEYKLMEPALRLASAILDDPETLHFFAGLTIPTRQMPCRIVPHIGICPIFSVSDPLSAAGLRNIHNRLVDMRNYMRWCMQPQEMMMQRFGAFGVTQAMVDDNDNTIEALGAAHPSKIGLGRFINDTQFLAEIPLQDTIIIDEESSIIRSTLLMADTIVHEFTHAVNAAYFDYTAVMSPVAGSTPQVWEPYFAGDRANEVGHVVSSFIFRGNPQAITQFSIPQTELSHNQQQHIGTLGMLWTNKWDRWRRDNGGTGGLGASRVIDDIDFSTPGLYYPVPQAHTQKLFSTRLWQDEIHRFGLNALRFPILDKWAAEWTPPRYEQDMNFNSSSQGTPYPGQTQRSQHNHTFNEGHDDTKIPSNGVTNNTFIGHTQGDEALREDIKGIARQTEVQVFVGDSDSESRSIDLEQGKPSARDFTRDNNRNSRLSDDSQIPMHDMRSPTGRAA</sequence>
<dbReference type="Proteomes" id="UP000306584">
    <property type="component" value="Unassembled WGS sequence"/>
</dbReference>
<organism evidence="2 3">
    <name type="scientific">Aureobasidium pullulans</name>
    <name type="common">Black yeast</name>
    <name type="synonym">Pullularia pullulans</name>
    <dbReference type="NCBI Taxonomy" id="5580"/>
    <lineage>
        <taxon>Eukaryota</taxon>
        <taxon>Fungi</taxon>
        <taxon>Dikarya</taxon>
        <taxon>Ascomycota</taxon>
        <taxon>Pezizomycotina</taxon>
        <taxon>Dothideomycetes</taxon>
        <taxon>Dothideomycetidae</taxon>
        <taxon>Dothideales</taxon>
        <taxon>Saccotheciaceae</taxon>
        <taxon>Aureobasidium</taxon>
    </lineage>
</organism>
<feature type="compositionally biased region" description="Basic and acidic residues" evidence="1">
    <location>
        <begin position="477"/>
        <end position="486"/>
    </location>
</feature>
<gene>
    <name evidence="2" type="ORF">D6D01_05239</name>
</gene>
<proteinExistence type="predicted"/>
<accession>A0A4S9L778</accession>
<feature type="region of interest" description="Disordered" evidence="1">
    <location>
        <begin position="452"/>
        <end position="488"/>
    </location>
</feature>
<name>A0A4S9L778_AURPU</name>
<feature type="compositionally biased region" description="Basic and acidic residues" evidence="1">
    <location>
        <begin position="529"/>
        <end position="558"/>
    </location>
</feature>
<comment type="caution">
    <text evidence="2">The sequence shown here is derived from an EMBL/GenBank/DDBJ whole genome shotgun (WGS) entry which is preliminary data.</text>
</comment>
<evidence type="ECO:0000313" key="3">
    <source>
        <dbReference type="Proteomes" id="UP000306584"/>
    </source>
</evidence>
<evidence type="ECO:0000313" key="2">
    <source>
        <dbReference type="EMBL" id="THY25026.1"/>
    </source>
</evidence>